<evidence type="ECO:0000313" key="3">
    <source>
        <dbReference type="Proteomes" id="UP000319812"/>
    </source>
</evidence>
<comment type="caution">
    <text evidence="2">The sequence shown here is derived from an EMBL/GenBank/DDBJ whole genome shotgun (WGS) entry which is preliminary data.</text>
</comment>
<accession>A0A4Y4EZH4</accession>
<dbReference type="RefSeq" id="WP_141317873.1">
    <property type="nucleotide sequence ID" value="NZ_BJOC01000012.1"/>
</dbReference>
<dbReference type="Proteomes" id="UP000319812">
    <property type="component" value="Unassembled WGS sequence"/>
</dbReference>
<dbReference type="AlphaFoldDB" id="A0A4Y4EZH4"/>
<name>A0A4Y4EZH4_9GAMM</name>
<evidence type="ECO:0008006" key="4">
    <source>
        <dbReference type="Google" id="ProtNLM"/>
    </source>
</evidence>
<organism evidence="2 3">
    <name type="scientific">Halomonas halmophila</name>
    <dbReference type="NCBI Taxonomy" id="252"/>
    <lineage>
        <taxon>Bacteria</taxon>
        <taxon>Pseudomonadati</taxon>
        <taxon>Pseudomonadota</taxon>
        <taxon>Gammaproteobacteria</taxon>
        <taxon>Oceanospirillales</taxon>
        <taxon>Halomonadaceae</taxon>
        <taxon>Halomonas</taxon>
    </lineage>
</organism>
<dbReference type="InterPro" id="IPR025612">
    <property type="entry name" value="YqjK"/>
</dbReference>
<dbReference type="OrthoDB" id="6183353at2"/>
<evidence type="ECO:0000313" key="2">
    <source>
        <dbReference type="EMBL" id="GED21765.1"/>
    </source>
</evidence>
<proteinExistence type="predicted"/>
<feature type="region of interest" description="Disordered" evidence="1">
    <location>
        <begin position="1"/>
        <end position="22"/>
    </location>
</feature>
<sequence>MKRHNASNSRDASPSRRQRKAALEATIEDQRLDTLMASEQWHDAISPLDDRWEMLNRLRTPLLIGSGILLTVVLRRPGPAIKAANRVAMGALTLKRLGKLLS</sequence>
<dbReference type="EMBL" id="BJOC01000012">
    <property type="protein sequence ID" value="GED21765.1"/>
    <property type="molecule type" value="Genomic_DNA"/>
</dbReference>
<evidence type="ECO:0000256" key="1">
    <source>
        <dbReference type="SAM" id="MobiDB-lite"/>
    </source>
</evidence>
<reference evidence="2 3" key="1">
    <citation type="submission" date="2019-06" db="EMBL/GenBank/DDBJ databases">
        <title>Whole genome shotgun sequence of Halomonas halmophila NBRC 15537.</title>
        <authorList>
            <person name="Hosoyama A."/>
            <person name="Uohara A."/>
            <person name="Ohji S."/>
            <person name="Ichikawa N."/>
        </authorList>
    </citation>
    <scope>NUCLEOTIDE SEQUENCE [LARGE SCALE GENOMIC DNA]</scope>
    <source>
        <strain evidence="2 3">NBRC 15537</strain>
    </source>
</reference>
<keyword evidence="3" id="KW-1185">Reference proteome</keyword>
<feature type="compositionally biased region" description="Polar residues" evidence="1">
    <location>
        <begin position="1"/>
        <end position="12"/>
    </location>
</feature>
<gene>
    <name evidence="2" type="ORF">HHA01_07420</name>
</gene>
<dbReference type="Pfam" id="PF13997">
    <property type="entry name" value="YqjK"/>
    <property type="match status" value="1"/>
</dbReference>
<protein>
    <recommendedName>
        <fullName evidence="4">Cell division protein FtsH</fullName>
    </recommendedName>
</protein>